<comment type="similarity">
    <text evidence="6">Belongs to the arginase family.</text>
</comment>
<evidence type="ECO:0000256" key="2">
    <source>
        <dbReference type="ARBA" id="ARBA00022801"/>
    </source>
</evidence>
<dbReference type="PIRSF" id="PIRSF036979">
    <property type="entry name" value="Arginase"/>
    <property type="match status" value="1"/>
</dbReference>
<keyword evidence="1 5" id="KW-0479">Metal-binding</keyword>
<dbReference type="InterPro" id="IPR023696">
    <property type="entry name" value="Ureohydrolase_dom_sf"/>
</dbReference>
<dbReference type="Gene3D" id="3.40.800.10">
    <property type="entry name" value="Ureohydrolase domain"/>
    <property type="match status" value="1"/>
</dbReference>
<dbReference type="SUPFAM" id="SSF52768">
    <property type="entry name" value="Arginase/deacetylase"/>
    <property type="match status" value="1"/>
</dbReference>
<dbReference type="GO" id="GO:0006547">
    <property type="term" value="P:L-histidine metabolic process"/>
    <property type="evidence" value="ECO:0007669"/>
    <property type="project" value="UniProtKB-KW"/>
</dbReference>
<keyword evidence="8" id="KW-1185">Reference proteome</keyword>
<dbReference type="GO" id="GO:0033389">
    <property type="term" value="P:putrescine biosynthetic process from arginine, via agmatine"/>
    <property type="evidence" value="ECO:0007669"/>
    <property type="project" value="TreeGrafter"/>
</dbReference>
<dbReference type="GO" id="GO:0046872">
    <property type="term" value="F:metal ion binding"/>
    <property type="evidence" value="ECO:0007669"/>
    <property type="project" value="UniProtKB-KW"/>
</dbReference>
<sequence length="325" mass="36096">MPNLKTYQQNDLNSIIKTRMGETKLGEKINLNWQADEVKFVLLGIAEDIGVQVNRGIGGTHTAWESFLNAFLNIQSTKMLSGTEIGIYGCLSFDDLKVNSKSVEIIDNEVVKAISEIVNLGKTLIIIGGGHNNAYPIIKGVSMAKKRAINAINLDAHSDFRIQEGRHSGNGFRYAFVEEFLQKYAIIGLHENYNSQAIINEISQNPAIQFSFWEDIFLREKMTFKEAILQAVDFTKNTPTGIELDLDCVENVLSSAMTPCGISPTQTRQYIYQTATLTDIAYLHICEGATQLATGQASTLTGKLISYLVSDFMKAFNHKGTDYTD</sequence>
<dbReference type="EMBL" id="BMKK01000003">
    <property type="protein sequence ID" value="GGD54615.1"/>
    <property type="molecule type" value="Genomic_DNA"/>
</dbReference>
<comment type="cofactor">
    <cofactor evidence="5">
        <name>Mn(2+)</name>
        <dbReference type="ChEBI" id="CHEBI:29035"/>
    </cofactor>
    <text evidence="5">Binds 2 manganese ions per subunit.</text>
</comment>
<evidence type="ECO:0000256" key="3">
    <source>
        <dbReference type="ARBA" id="ARBA00022808"/>
    </source>
</evidence>
<dbReference type="AlphaFoldDB" id="A0A916YPK9"/>
<feature type="binding site" evidence="5">
    <location>
        <position position="159"/>
    </location>
    <ligand>
        <name>Mn(2+)</name>
        <dbReference type="ChEBI" id="CHEBI:29035"/>
        <label>1</label>
    </ligand>
</feature>
<reference evidence="7" key="1">
    <citation type="journal article" date="2014" name="Int. J. Syst. Evol. Microbiol.">
        <title>Complete genome sequence of Corynebacterium casei LMG S-19264T (=DSM 44701T), isolated from a smear-ripened cheese.</title>
        <authorList>
            <consortium name="US DOE Joint Genome Institute (JGI-PGF)"/>
            <person name="Walter F."/>
            <person name="Albersmeier A."/>
            <person name="Kalinowski J."/>
            <person name="Ruckert C."/>
        </authorList>
    </citation>
    <scope>NUCLEOTIDE SEQUENCE</scope>
    <source>
        <strain evidence="7">CGMCC 1.15958</strain>
    </source>
</reference>
<keyword evidence="4 5" id="KW-0464">Manganese</keyword>
<feature type="binding site" evidence="5">
    <location>
        <position position="155"/>
    </location>
    <ligand>
        <name>Mn(2+)</name>
        <dbReference type="ChEBI" id="CHEBI:29035"/>
        <label>1</label>
    </ligand>
</feature>
<evidence type="ECO:0000256" key="4">
    <source>
        <dbReference type="ARBA" id="ARBA00023211"/>
    </source>
</evidence>
<dbReference type="Proteomes" id="UP000609064">
    <property type="component" value="Unassembled WGS sequence"/>
</dbReference>
<evidence type="ECO:0000256" key="5">
    <source>
        <dbReference type="PIRSR" id="PIRSR036979-1"/>
    </source>
</evidence>
<comment type="caution">
    <text evidence="7">The sequence shown here is derived from an EMBL/GenBank/DDBJ whole genome shotgun (WGS) entry which is preliminary data.</text>
</comment>
<organism evidence="7 8">
    <name type="scientific">Emticicia aquatilis</name>
    <dbReference type="NCBI Taxonomy" id="1537369"/>
    <lineage>
        <taxon>Bacteria</taxon>
        <taxon>Pseudomonadati</taxon>
        <taxon>Bacteroidota</taxon>
        <taxon>Cytophagia</taxon>
        <taxon>Cytophagales</taxon>
        <taxon>Leadbetterellaceae</taxon>
        <taxon>Emticicia</taxon>
    </lineage>
</organism>
<keyword evidence="2" id="KW-0378">Hydrolase</keyword>
<dbReference type="RefSeq" id="WP_188765775.1">
    <property type="nucleotide sequence ID" value="NZ_BMKK01000003.1"/>
</dbReference>
<dbReference type="CDD" id="cd09988">
    <property type="entry name" value="Formimidoylglutamase"/>
    <property type="match status" value="1"/>
</dbReference>
<accession>A0A916YPK9</accession>
<feature type="binding site" evidence="5">
    <location>
        <position position="247"/>
    </location>
    <ligand>
        <name>Mn(2+)</name>
        <dbReference type="ChEBI" id="CHEBI:29035"/>
        <label>1</label>
    </ligand>
</feature>
<reference evidence="7" key="2">
    <citation type="submission" date="2020-09" db="EMBL/GenBank/DDBJ databases">
        <authorList>
            <person name="Sun Q."/>
            <person name="Zhou Y."/>
        </authorList>
    </citation>
    <scope>NUCLEOTIDE SEQUENCE</scope>
    <source>
        <strain evidence="7">CGMCC 1.15958</strain>
    </source>
</reference>
<dbReference type="PROSITE" id="PS51409">
    <property type="entry name" value="ARGINASE_2"/>
    <property type="match status" value="1"/>
</dbReference>
<name>A0A916YPK9_9BACT</name>
<dbReference type="GO" id="GO:0008783">
    <property type="term" value="F:agmatinase activity"/>
    <property type="evidence" value="ECO:0007669"/>
    <property type="project" value="TreeGrafter"/>
</dbReference>
<dbReference type="PANTHER" id="PTHR11358:SF35">
    <property type="entry name" value="FORMIMIDOYLGLUTAMASE"/>
    <property type="match status" value="1"/>
</dbReference>
<evidence type="ECO:0000256" key="1">
    <source>
        <dbReference type="ARBA" id="ARBA00022723"/>
    </source>
</evidence>
<feature type="binding site" evidence="5">
    <location>
        <position position="157"/>
    </location>
    <ligand>
        <name>Mn(2+)</name>
        <dbReference type="ChEBI" id="CHEBI:29035"/>
        <label>1</label>
    </ligand>
</feature>
<evidence type="ECO:0000313" key="7">
    <source>
        <dbReference type="EMBL" id="GGD54615.1"/>
    </source>
</evidence>
<protein>
    <submittedName>
        <fullName evidence="7">Arginase</fullName>
    </submittedName>
</protein>
<keyword evidence="3" id="KW-0369">Histidine metabolism</keyword>
<dbReference type="PANTHER" id="PTHR11358">
    <property type="entry name" value="ARGINASE/AGMATINASE"/>
    <property type="match status" value="1"/>
</dbReference>
<feature type="binding site" evidence="5">
    <location>
        <position position="131"/>
    </location>
    <ligand>
        <name>Mn(2+)</name>
        <dbReference type="ChEBI" id="CHEBI:29035"/>
        <label>1</label>
    </ligand>
</feature>
<gene>
    <name evidence="7" type="ORF">GCM10011514_18460</name>
</gene>
<evidence type="ECO:0000313" key="8">
    <source>
        <dbReference type="Proteomes" id="UP000609064"/>
    </source>
</evidence>
<evidence type="ECO:0000256" key="6">
    <source>
        <dbReference type="PROSITE-ProRule" id="PRU00742"/>
    </source>
</evidence>
<proteinExistence type="inferred from homology"/>
<dbReference type="Pfam" id="PF00491">
    <property type="entry name" value="Arginase"/>
    <property type="match status" value="1"/>
</dbReference>
<feature type="binding site" evidence="5">
    <location>
        <position position="245"/>
    </location>
    <ligand>
        <name>Mn(2+)</name>
        <dbReference type="ChEBI" id="CHEBI:29035"/>
        <label>1</label>
    </ligand>
</feature>
<dbReference type="InterPro" id="IPR006035">
    <property type="entry name" value="Ureohydrolase"/>
</dbReference>